<proteinExistence type="predicted"/>
<dbReference type="OrthoDB" id="3535217at2"/>
<reference evidence="1 2" key="1">
    <citation type="submission" date="2019-10" db="EMBL/GenBank/DDBJ databases">
        <title>Actinomadura rubteroloni sp. nov. and Actinomadura macrotermitis sp. nov., isolated from the gut of fungus growing-termite Macrotermes natalensis.</title>
        <authorList>
            <person name="Benndorf R."/>
            <person name="Martin K."/>
            <person name="Kuefner M."/>
            <person name="De Beer W."/>
            <person name="Kaster A.-K."/>
            <person name="Vollmers J."/>
            <person name="Poulsen M."/>
            <person name="Beemelmanns C."/>
        </authorList>
    </citation>
    <scope>NUCLEOTIDE SEQUENCE [LARGE SCALE GENOMIC DNA]</scope>
    <source>
        <strain evidence="1 2">RB68</strain>
    </source>
</reference>
<keyword evidence="2" id="KW-1185">Reference proteome</keyword>
<accession>A0A7K0BRQ1</accession>
<evidence type="ECO:0008006" key="3">
    <source>
        <dbReference type="Google" id="ProtNLM"/>
    </source>
</evidence>
<organism evidence="1 2">
    <name type="scientific">Actinomadura macrotermitis</name>
    <dbReference type="NCBI Taxonomy" id="2585200"/>
    <lineage>
        <taxon>Bacteria</taxon>
        <taxon>Bacillati</taxon>
        <taxon>Actinomycetota</taxon>
        <taxon>Actinomycetes</taxon>
        <taxon>Streptosporangiales</taxon>
        <taxon>Thermomonosporaceae</taxon>
        <taxon>Actinomadura</taxon>
    </lineage>
</organism>
<dbReference type="RefSeq" id="WP_153531705.1">
    <property type="nucleotide sequence ID" value="NZ_WEGH01000001.1"/>
</dbReference>
<dbReference type="PROSITE" id="PS51257">
    <property type="entry name" value="PROKAR_LIPOPROTEIN"/>
    <property type="match status" value="1"/>
</dbReference>
<gene>
    <name evidence="1" type="ORF">ACRB68_18770</name>
</gene>
<dbReference type="Proteomes" id="UP000487268">
    <property type="component" value="Unassembled WGS sequence"/>
</dbReference>
<comment type="caution">
    <text evidence="1">The sequence shown here is derived from an EMBL/GenBank/DDBJ whole genome shotgun (WGS) entry which is preliminary data.</text>
</comment>
<dbReference type="AlphaFoldDB" id="A0A7K0BRQ1"/>
<dbReference type="EMBL" id="WEGH01000001">
    <property type="protein sequence ID" value="MQY03831.1"/>
    <property type="molecule type" value="Genomic_DNA"/>
</dbReference>
<evidence type="ECO:0000313" key="2">
    <source>
        <dbReference type="Proteomes" id="UP000487268"/>
    </source>
</evidence>
<name>A0A7K0BRQ1_9ACTN</name>
<protein>
    <recommendedName>
        <fullName evidence="3">Lipoprotein</fullName>
    </recommendedName>
</protein>
<evidence type="ECO:0000313" key="1">
    <source>
        <dbReference type="EMBL" id="MQY03831.1"/>
    </source>
</evidence>
<sequence length="181" mass="18531">MRPLQRTTILTATALLVGGLTGCSILGDDASAPGGGGGGAKASVDGAGKTIVKGTFPSPIAAGATVDIAIMGLKVRAKLATLTVQLTPHVPPGGEQNPNPYGLNGGNGLGTSLLDPVNLKRYVVVKDSGSTELQSNDIFTHIANNQPASLTYTFAAPPENVKVLDVQYGAWPTFRNVPVER</sequence>